<dbReference type="GO" id="GO:0008033">
    <property type="term" value="P:tRNA processing"/>
    <property type="evidence" value="ECO:0007669"/>
    <property type="project" value="UniProtKB-KW"/>
</dbReference>
<dbReference type="SUPFAM" id="SSF69819">
    <property type="entry name" value="MTH1598-like"/>
    <property type="match status" value="1"/>
</dbReference>
<comment type="caution">
    <text evidence="6">The sequence shown here is derived from an EMBL/GenBank/DDBJ whole genome shotgun (WGS) entry which is preliminary data.</text>
</comment>
<dbReference type="EMBL" id="SULG01000096">
    <property type="protein sequence ID" value="TLD40499.1"/>
    <property type="molecule type" value="Genomic_DNA"/>
</dbReference>
<dbReference type="Gene3D" id="3.55.10.10">
    <property type="entry name" value="Archease domain"/>
    <property type="match status" value="1"/>
</dbReference>
<evidence type="ECO:0000256" key="4">
    <source>
        <dbReference type="ARBA" id="ARBA00022837"/>
    </source>
</evidence>
<dbReference type="PANTHER" id="PTHR12682">
    <property type="entry name" value="ARCHEASE"/>
    <property type="match status" value="1"/>
</dbReference>
<gene>
    <name evidence="6" type="ORF">JETT_3223</name>
</gene>
<dbReference type="Pfam" id="PF01951">
    <property type="entry name" value="Archease"/>
    <property type="match status" value="1"/>
</dbReference>
<evidence type="ECO:0000313" key="7">
    <source>
        <dbReference type="Proteomes" id="UP000319783"/>
    </source>
</evidence>
<dbReference type="InterPro" id="IPR036820">
    <property type="entry name" value="Archease_dom_sf"/>
</dbReference>
<dbReference type="AlphaFoldDB" id="A0A533Q8H0"/>
<feature type="domain" description="Archease" evidence="5">
    <location>
        <begin position="5"/>
        <end position="145"/>
    </location>
</feature>
<name>A0A533Q8H0_9BACT</name>
<dbReference type="GO" id="GO:0046872">
    <property type="term" value="F:metal ion binding"/>
    <property type="evidence" value="ECO:0007669"/>
    <property type="project" value="UniProtKB-KW"/>
</dbReference>
<evidence type="ECO:0000256" key="1">
    <source>
        <dbReference type="ARBA" id="ARBA00007963"/>
    </source>
</evidence>
<comment type="similarity">
    <text evidence="1">Belongs to the archease family.</text>
</comment>
<proteinExistence type="inferred from homology"/>
<dbReference type="InterPro" id="IPR002804">
    <property type="entry name" value="Archease"/>
</dbReference>
<evidence type="ECO:0000259" key="5">
    <source>
        <dbReference type="Pfam" id="PF01951"/>
    </source>
</evidence>
<keyword evidence="2" id="KW-0819">tRNA processing</keyword>
<keyword evidence="3" id="KW-0479">Metal-binding</keyword>
<accession>A0A533Q8H0</accession>
<evidence type="ECO:0000313" key="6">
    <source>
        <dbReference type="EMBL" id="TLD40499.1"/>
    </source>
</evidence>
<protein>
    <submittedName>
        <fullName evidence="6">Archease</fullName>
    </submittedName>
</protein>
<dbReference type="PANTHER" id="PTHR12682:SF11">
    <property type="entry name" value="PROTEIN ARCHEASE"/>
    <property type="match status" value="1"/>
</dbReference>
<keyword evidence="4" id="KW-0106">Calcium</keyword>
<evidence type="ECO:0000256" key="3">
    <source>
        <dbReference type="ARBA" id="ARBA00022723"/>
    </source>
</evidence>
<dbReference type="InterPro" id="IPR023572">
    <property type="entry name" value="Archease_dom"/>
</dbReference>
<organism evidence="6 7">
    <name type="scientific">Candidatus Jettenia ecosi</name>
    <dbReference type="NCBI Taxonomy" id="2494326"/>
    <lineage>
        <taxon>Bacteria</taxon>
        <taxon>Pseudomonadati</taxon>
        <taxon>Planctomycetota</taxon>
        <taxon>Candidatus Brocadiia</taxon>
        <taxon>Candidatus Brocadiales</taxon>
        <taxon>Candidatus Brocadiaceae</taxon>
        <taxon>Candidatus Jettenia</taxon>
    </lineage>
</organism>
<sequence length="145" mass="16913">MIMPYEYLEDIVIADTAFKAWGKDLEETFISAANATMNVMVEDLDSIQLQEKREIQLENEELDMLLFNFLQEFIYYKDAEQLLLRTQQIQIKGKDHTYVLEATAAGEKLNPERHHLNVDVKAVTLHHFRLERTGSGWETLVILDI</sequence>
<reference evidence="6 7" key="1">
    <citation type="submission" date="2019-04" db="EMBL/GenBank/DDBJ databases">
        <title>Genome of a novel bacterium Candidatus Jettenia ecosi reconstructed from metagenome of an anammox bioreactor.</title>
        <authorList>
            <person name="Mardanov A.V."/>
            <person name="Beletsky A.V."/>
            <person name="Ravin N.V."/>
            <person name="Botchkova E.A."/>
            <person name="Litti Y.V."/>
            <person name="Nozhevnikova A.N."/>
        </authorList>
    </citation>
    <scope>NUCLEOTIDE SEQUENCE [LARGE SCALE GENOMIC DNA]</scope>
    <source>
        <strain evidence="6">J2</strain>
    </source>
</reference>
<dbReference type="Proteomes" id="UP000319783">
    <property type="component" value="Unassembled WGS sequence"/>
</dbReference>
<evidence type="ECO:0000256" key="2">
    <source>
        <dbReference type="ARBA" id="ARBA00022694"/>
    </source>
</evidence>